<evidence type="ECO:0000313" key="3">
    <source>
        <dbReference type="Proteomes" id="UP000460718"/>
    </source>
</evidence>
<reference evidence="2 3" key="1">
    <citation type="submission" date="2018-09" db="EMBL/GenBank/DDBJ databases">
        <title>Genomic investigation of the strawberry pathogen Phytophthora fragariae indicates pathogenicity is determined by transcriptional variation in three key races.</title>
        <authorList>
            <person name="Adams T.M."/>
            <person name="Armitage A.D."/>
            <person name="Sobczyk M.K."/>
            <person name="Bates H.J."/>
            <person name="Dunwell J.M."/>
            <person name="Nellist C.F."/>
            <person name="Harrison R.J."/>
        </authorList>
    </citation>
    <scope>NUCLEOTIDE SEQUENCE [LARGE SCALE GENOMIC DNA]</scope>
    <source>
        <strain evidence="2 3">SCRP245</strain>
    </source>
</reference>
<dbReference type="EMBL" id="QXFW01000137">
    <property type="protein sequence ID" value="KAE9023499.1"/>
    <property type="molecule type" value="Genomic_DNA"/>
</dbReference>
<evidence type="ECO:0000313" key="2">
    <source>
        <dbReference type="EMBL" id="KAE9023499.1"/>
    </source>
</evidence>
<name>A0A6A3LVT3_9STRA</name>
<comment type="caution">
    <text evidence="2">The sequence shown here is derived from an EMBL/GenBank/DDBJ whole genome shotgun (WGS) entry which is preliminary data.</text>
</comment>
<evidence type="ECO:0000256" key="1">
    <source>
        <dbReference type="SAM" id="MobiDB-lite"/>
    </source>
</evidence>
<dbReference type="Proteomes" id="UP000460718">
    <property type="component" value="Unassembled WGS sequence"/>
</dbReference>
<organism evidence="2 3">
    <name type="scientific">Phytophthora fragariae</name>
    <dbReference type="NCBI Taxonomy" id="53985"/>
    <lineage>
        <taxon>Eukaryota</taxon>
        <taxon>Sar</taxon>
        <taxon>Stramenopiles</taxon>
        <taxon>Oomycota</taxon>
        <taxon>Peronosporomycetes</taxon>
        <taxon>Peronosporales</taxon>
        <taxon>Peronosporaceae</taxon>
        <taxon>Phytophthora</taxon>
    </lineage>
</organism>
<accession>A0A6A3LVT3</accession>
<feature type="region of interest" description="Disordered" evidence="1">
    <location>
        <begin position="1"/>
        <end position="26"/>
    </location>
</feature>
<protein>
    <submittedName>
        <fullName evidence="2">Uncharacterized protein</fullName>
    </submittedName>
</protein>
<dbReference type="AlphaFoldDB" id="A0A6A3LVT3"/>
<feature type="region of interest" description="Disordered" evidence="1">
    <location>
        <begin position="42"/>
        <end position="86"/>
    </location>
</feature>
<proteinExistence type="predicted"/>
<feature type="region of interest" description="Disordered" evidence="1">
    <location>
        <begin position="102"/>
        <end position="141"/>
    </location>
</feature>
<gene>
    <name evidence="2" type="ORF">PF011_g3946</name>
</gene>
<sequence length="181" mass="18928">MVVDAPIAVSAPALAKDPGGDTSSVDPIDVAKAVVWSSRARGLREMPQTEDFDGDSGAEGGVGLPSRSCFVPREGGGELTNRSGSASARCTLDLSDSDVAGIDSGDDAIASSEPVEGVPQSVGAGTEDENEENKGHVASFRRSTRIRRPNVRLREYMIDIPASLVIQSVNELLEPTYEVGV</sequence>